<evidence type="ECO:0000256" key="4">
    <source>
        <dbReference type="ARBA" id="ARBA00022917"/>
    </source>
</evidence>
<dbReference type="InterPro" id="IPR014729">
    <property type="entry name" value="Rossmann-like_a/b/a_fold"/>
</dbReference>
<dbReference type="SUPFAM" id="SSF52374">
    <property type="entry name" value="Nucleotidylyl transferase"/>
    <property type="match status" value="1"/>
</dbReference>
<evidence type="ECO:0000256" key="6">
    <source>
        <dbReference type="RuleBase" id="RU363037"/>
    </source>
</evidence>
<dbReference type="GO" id="GO:0005524">
    <property type="term" value="F:ATP binding"/>
    <property type="evidence" value="ECO:0007669"/>
    <property type="project" value="UniProtKB-KW"/>
</dbReference>
<sequence length="391" mass="48470">MINFISLYLKKKNNFRFPPDPNGNLHFGHTFSIFINKNLSKIKKGNFFLRFDNTNLINNFSFFYKNIKNDILWLNLKWNGKILFFQNKINIFYKYLIIFFKKKKCYYKKKKIINRFFLNYIKKLNVFECFIFKNNFYEKYNFVILIKKKIIYRKVKKQRHWIINSTYDFSQPINDYLNFISISICTNEFKNNSKFYHYIFKKKILPIQIEFKKKNFKNTKISKRKLKFNKIYNFFFLRKIGITPKILKIYTNIIGISNKNIYFKKKDLKNSIFFELNYLFKNCCYFNNFIKVKNIKKNIVISSLFNFKNINFYFFNIRFNFFFFIKKTYYKKLKKIFLNKKRFFINKKKKILIVLIKLIKNKYINNNIDKNHYFNNKKKLLFKKQLISNVN</sequence>
<accession>Q05FR9</accession>
<dbReference type="Gene3D" id="3.40.50.620">
    <property type="entry name" value="HUPs"/>
    <property type="match status" value="2"/>
</dbReference>
<keyword evidence="1 6" id="KW-0436">Ligase</keyword>
<dbReference type="InterPro" id="IPR000924">
    <property type="entry name" value="Glu/Gln-tRNA-synth"/>
</dbReference>
<dbReference type="Gene3D" id="3.90.800.10">
    <property type="entry name" value="Glutamyl-tRNA Synthetase, Domain 3"/>
    <property type="match status" value="1"/>
</dbReference>
<keyword evidence="3 6" id="KW-0067">ATP-binding</keyword>
<evidence type="ECO:0000256" key="2">
    <source>
        <dbReference type="ARBA" id="ARBA00022741"/>
    </source>
</evidence>
<evidence type="ECO:0000256" key="5">
    <source>
        <dbReference type="ARBA" id="ARBA00023146"/>
    </source>
</evidence>
<protein>
    <submittedName>
        <fullName evidence="8">Glutaminyl-tRNA synthetase</fullName>
    </submittedName>
</protein>
<dbReference type="STRING" id="387662.CRP_071"/>
<name>Q05FR9_CARRP</name>
<dbReference type="PANTHER" id="PTHR43097:SF5">
    <property type="entry name" value="GLUTAMATE--TRNA LIGASE"/>
    <property type="match status" value="1"/>
</dbReference>
<dbReference type="PANTHER" id="PTHR43097">
    <property type="entry name" value="GLUTAMINE-TRNA LIGASE"/>
    <property type="match status" value="1"/>
</dbReference>
<dbReference type="GO" id="GO:0005829">
    <property type="term" value="C:cytosol"/>
    <property type="evidence" value="ECO:0007669"/>
    <property type="project" value="TreeGrafter"/>
</dbReference>
<dbReference type="InterPro" id="IPR020058">
    <property type="entry name" value="Glu/Gln-tRNA-synth_Ib_cat-dom"/>
</dbReference>
<dbReference type="KEGG" id="crp:CRP_071"/>
<proteinExistence type="inferred from homology"/>
<feature type="domain" description="Glutamyl/glutaminyl-tRNA synthetase class Ib catalytic" evidence="7">
    <location>
        <begin position="16"/>
        <end position="108"/>
    </location>
</feature>
<evidence type="ECO:0000259" key="7">
    <source>
        <dbReference type="Pfam" id="PF00749"/>
    </source>
</evidence>
<dbReference type="GO" id="GO:0004812">
    <property type="term" value="F:aminoacyl-tRNA ligase activity"/>
    <property type="evidence" value="ECO:0007669"/>
    <property type="project" value="UniProtKB-KW"/>
</dbReference>
<keyword evidence="5 6" id="KW-0030">Aminoacyl-tRNA synthetase</keyword>
<dbReference type="RefSeq" id="WP_011672294.1">
    <property type="nucleotide sequence ID" value="NC_008512.1"/>
</dbReference>
<comment type="similarity">
    <text evidence="6">Belongs to the class-I aminoacyl-tRNA synthetase family.</text>
</comment>
<dbReference type="InterPro" id="IPR050132">
    <property type="entry name" value="Gln/Glu-tRNA_Ligase"/>
</dbReference>
<organism evidence="8 9">
    <name type="scientific">Carsonella ruddii (strain PV)</name>
    <dbReference type="NCBI Taxonomy" id="387662"/>
    <lineage>
        <taxon>Bacteria</taxon>
        <taxon>Pseudomonadati</taxon>
        <taxon>Pseudomonadota</taxon>
        <taxon>Gammaproteobacteria</taxon>
        <taxon>Oceanospirillales</taxon>
        <taxon>Halomonadaceae</taxon>
        <taxon>Zymobacter group</taxon>
        <taxon>Candidatus Carsonella</taxon>
    </lineage>
</organism>
<keyword evidence="2 6" id="KW-0547">Nucleotide-binding</keyword>
<evidence type="ECO:0000256" key="1">
    <source>
        <dbReference type="ARBA" id="ARBA00022598"/>
    </source>
</evidence>
<evidence type="ECO:0000313" key="9">
    <source>
        <dbReference type="Proteomes" id="UP000000777"/>
    </source>
</evidence>
<dbReference type="Proteomes" id="UP000000777">
    <property type="component" value="Chromosome"/>
</dbReference>
<gene>
    <name evidence="8" type="ordered locus">CRP_071</name>
</gene>
<dbReference type="EMBL" id="AP009180">
    <property type="protein sequence ID" value="BAF35102.1"/>
    <property type="molecule type" value="Genomic_DNA"/>
</dbReference>
<dbReference type="GO" id="GO:0006412">
    <property type="term" value="P:translation"/>
    <property type="evidence" value="ECO:0007669"/>
    <property type="project" value="UniProtKB-KW"/>
</dbReference>
<dbReference type="GO" id="GO:0043604">
    <property type="term" value="P:amide biosynthetic process"/>
    <property type="evidence" value="ECO:0007669"/>
    <property type="project" value="TreeGrafter"/>
</dbReference>
<dbReference type="HOGENOM" id="CLU_711125_0_0_6"/>
<evidence type="ECO:0000313" key="8">
    <source>
        <dbReference type="EMBL" id="BAF35102.1"/>
    </source>
</evidence>
<dbReference type="OrthoDB" id="9801560at2"/>
<dbReference type="Pfam" id="PF00749">
    <property type="entry name" value="tRNA-synt_1c"/>
    <property type="match status" value="2"/>
</dbReference>
<dbReference type="GO" id="GO:0043039">
    <property type="term" value="P:tRNA aminoacylation"/>
    <property type="evidence" value="ECO:0007669"/>
    <property type="project" value="InterPro"/>
</dbReference>
<keyword evidence="4 6" id="KW-0648">Protein biosynthesis</keyword>
<evidence type="ECO:0000256" key="3">
    <source>
        <dbReference type="ARBA" id="ARBA00022840"/>
    </source>
</evidence>
<reference evidence="8 9" key="1">
    <citation type="journal article" date="2006" name="Science">
        <title>The 160-kilobase genome of the bacterial endosymbiont Carsonella.</title>
        <authorList>
            <person name="Nakabachi A."/>
            <person name="Yamashita A."/>
            <person name="Toh H."/>
            <person name="Ishikawa H."/>
            <person name="Dunbar H."/>
            <person name="Moran N."/>
            <person name="Hattori M."/>
        </authorList>
    </citation>
    <scope>NUCLEOTIDE SEQUENCE [LARGE SCALE GENOMIC DNA]</scope>
    <source>
        <strain evidence="8 9">PV</strain>
    </source>
</reference>
<dbReference type="AlphaFoldDB" id="Q05FR9"/>
<dbReference type="PRINTS" id="PR00987">
    <property type="entry name" value="TRNASYNTHGLU"/>
</dbReference>
<feature type="domain" description="Glutamyl/glutaminyl-tRNA synthetase class Ib catalytic" evidence="7">
    <location>
        <begin position="159"/>
        <end position="257"/>
    </location>
</feature>